<keyword evidence="2" id="KW-1185">Reference proteome</keyword>
<sequence>MRCQCLQYTITPSIDPWHHDILQPHMSPFMKRLTGAIFQQDNARPHTERVLQDCLLTVNTLPWPARFPDLSPIEHICDHLRRRVGHPTSLNKLEARLPQIWNEMSQNIIHNLYASMLDRIASCIHAREGSTGY</sequence>
<accession>A0A8X7BGC8</accession>
<proteinExistence type="predicted"/>
<gene>
    <name evidence="1" type="primary">X975_08933</name>
    <name evidence="1" type="ORF">TNCV_2627091</name>
</gene>
<dbReference type="InterPro" id="IPR036397">
    <property type="entry name" value="RNaseH_sf"/>
</dbReference>
<comment type="caution">
    <text evidence="1">The sequence shown here is derived from an EMBL/GenBank/DDBJ whole genome shotgun (WGS) entry which is preliminary data.</text>
</comment>
<dbReference type="Proteomes" id="UP000887159">
    <property type="component" value="Unassembled WGS sequence"/>
</dbReference>
<dbReference type="GO" id="GO:0003676">
    <property type="term" value="F:nucleic acid binding"/>
    <property type="evidence" value="ECO:0007669"/>
    <property type="project" value="InterPro"/>
</dbReference>
<dbReference type="Gene3D" id="3.30.420.10">
    <property type="entry name" value="Ribonuclease H-like superfamily/Ribonuclease H"/>
    <property type="match status" value="1"/>
</dbReference>
<dbReference type="AlphaFoldDB" id="A0A8X7BGC8"/>
<name>A0A8X7BGC8_TRICX</name>
<evidence type="ECO:0000313" key="1">
    <source>
        <dbReference type="EMBL" id="GFY29539.1"/>
    </source>
</evidence>
<dbReference type="EMBL" id="BMAU01021388">
    <property type="protein sequence ID" value="GFY29539.1"/>
    <property type="molecule type" value="Genomic_DNA"/>
</dbReference>
<reference evidence="1" key="1">
    <citation type="submission" date="2020-08" db="EMBL/GenBank/DDBJ databases">
        <title>Multicomponent nature underlies the extraordinary mechanical properties of spider dragline silk.</title>
        <authorList>
            <person name="Kono N."/>
            <person name="Nakamura H."/>
            <person name="Mori M."/>
            <person name="Yoshida Y."/>
            <person name="Ohtoshi R."/>
            <person name="Malay A.D."/>
            <person name="Moran D.A.P."/>
            <person name="Tomita M."/>
            <person name="Numata K."/>
            <person name="Arakawa K."/>
        </authorList>
    </citation>
    <scope>NUCLEOTIDE SEQUENCE</scope>
</reference>
<evidence type="ECO:0000313" key="2">
    <source>
        <dbReference type="Proteomes" id="UP000887159"/>
    </source>
</evidence>
<organism evidence="1 2">
    <name type="scientific">Trichonephila clavipes</name>
    <name type="common">Golden silk orbweaver</name>
    <name type="synonym">Nephila clavipes</name>
    <dbReference type="NCBI Taxonomy" id="2585209"/>
    <lineage>
        <taxon>Eukaryota</taxon>
        <taxon>Metazoa</taxon>
        <taxon>Ecdysozoa</taxon>
        <taxon>Arthropoda</taxon>
        <taxon>Chelicerata</taxon>
        <taxon>Arachnida</taxon>
        <taxon>Araneae</taxon>
        <taxon>Araneomorphae</taxon>
        <taxon>Entelegynae</taxon>
        <taxon>Araneoidea</taxon>
        <taxon>Nephilidae</taxon>
        <taxon>Trichonephila</taxon>
    </lineage>
</organism>
<protein>
    <submittedName>
        <fullName evidence="1">Transposable element Tcb1 transposase</fullName>
    </submittedName>
</protein>